<reference evidence="2 3" key="2">
    <citation type="submission" date="2024-07" db="EMBL/GenBank/DDBJ databases">
        <authorList>
            <person name="Akdeniz Z."/>
        </authorList>
    </citation>
    <scope>NUCLEOTIDE SEQUENCE [LARGE SCALE GENOMIC DNA]</scope>
</reference>
<dbReference type="EMBL" id="CAXDID020000282">
    <property type="protein sequence ID" value="CAL6070269.1"/>
    <property type="molecule type" value="Genomic_DNA"/>
</dbReference>
<accession>A0AA86Q0T3</accession>
<name>A0AA86Q0T3_9EUKA</name>
<keyword evidence="3" id="KW-1185">Reference proteome</keyword>
<gene>
    <name evidence="1" type="ORF">HINF_LOCUS37296</name>
    <name evidence="2" type="ORF">HINF_LOCUS54376</name>
</gene>
<organism evidence="1">
    <name type="scientific">Hexamita inflata</name>
    <dbReference type="NCBI Taxonomy" id="28002"/>
    <lineage>
        <taxon>Eukaryota</taxon>
        <taxon>Metamonada</taxon>
        <taxon>Diplomonadida</taxon>
        <taxon>Hexamitidae</taxon>
        <taxon>Hexamitinae</taxon>
        <taxon>Hexamita</taxon>
    </lineage>
</organism>
<dbReference type="Proteomes" id="UP001642409">
    <property type="component" value="Unassembled WGS sequence"/>
</dbReference>
<dbReference type="EMBL" id="CATOUU010000802">
    <property type="protein sequence ID" value="CAI9949651.1"/>
    <property type="molecule type" value="Genomic_DNA"/>
</dbReference>
<protein>
    <submittedName>
        <fullName evidence="1">Uncharacterized protein</fullName>
    </submittedName>
</protein>
<comment type="caution">
    <text evidence="1">The sequence shown here is derived from an EMBL/GenBank/DDBJ whole genome shotgun (WGS) entry which is preliminary data.</text>
</comment>
<reference evidence="1" key="1">
    <citation type="submission" date="2023-06" db="EMBL/GenBank/DDBJ databases">
        <authorList>
            <person name="Kurt Z."/>
        </authorList>
    </citation>
    <scope>NUCLEOTIDE SEQUENCE</scope>
</reference>
<evidence type="ECO:0000313" key="2">
    <source>
        <dbReference type="EMBL" id="CAL6070269.1"/>
    </source>
</evidence>
<proteinExistence type="predicted"/>
<dbReference type="AlphaFoldDB" id="A0AA86Q0T3"/>
<sequence>MNINFTQQKNVALGNVIEQLEAHWSVLEAELIEITKDIKRTEEMKVKYGQVCEPLYSHLKELKQKRKTQMRQIQNIMQKFDFDTQKGITLQWWALEMLF</sequence>
<evidence type="ECO:0000313" key="3">
    <source>
        <dbReference type="Proteomes" id="UP001642409"/>
    </source>
</evidence>
<evidence type="ECO:0000313" key="1">
    <source>
        <dbReference type="EMBL" id="CAI9949651.1"/>
    </source>
</evidence>